<keyword evidence="2" id="KW-1185">Reference proteome</keyword>
<reference evidence="1 2" key="1">
    <citation type="submission" date="2014-04" db="EMBL/GenBank/DDBJ databases">
        <title>Evolutionary Origins and Diversification of the Mycorrhizal Mutualists.</title>
        <authorList>
            <consortium name="DOE Joint Genome Institute"/>
            <consortium name="Mycorrhizal Genomics Consortium"/>
            <person name="Kohler A."/>
            <person name="Kuo A."/>
            <person name="Nagy L.G."/>
            <person name="Floudas D."/>
            <person name="Copeland A."/>
            <person name="Barry K.W."/>
            <person name="Cichocki N."/>
            <person name="Veneault-Fourrey C."/>
            <person name="LaButti K."/>
            <person name="Lindquist E.A."/>
            <person name="Lipzen A."/>
            <person name="Lundell T."/>
            <person name="Morin E."/>
            <person name="Murat C."/>
            <person name="Riley R."/>
            <person name="Ohm R."/>
            <person name="Sun H."/>
            <person name="Tunlid A."/>
            <person name="Henrissat B."/>
            <person name="Grigoriev I.V."/>
            <person name="Hibbett D.S."/>
            <person name="Martin F."/>
        </authorList>
    </citation>
    <scope>NUCLEOTIDE SEQUENCE [LARGE SCALE GENOMIC DNA]</scope>
    <source>
        <strain evidence="1 2">Koide BX008</strain>
    </source>
</reference>
<proteinExistence type="predicted"/>
<name>A0A0C2WJ86_AMAMK</name>
<dbReference type="InParanoid" id="A0A0C2WJ86"/>
<dbReference type="EMBL" id="KN818402">
    <property type="protein sequence ID" value="KIL56731.1"/>
    <property type="molecule type" value="Genomic_DNA"/>
</dbReference>
<dbReference type="HOGENOM" id="CLU_2996080_0_0_1"/>
<protein>
    <submittedName>
        <fullName evidence="1">Uncharacterized protein</fullName>
    </submittedName>
</protein>
<evidence type="ECO:0000313" key="2">
    <source>
        <dbReference type="Proteomes" id="UP000054549"/>
    </source>
</evidence>
<evidence type="ECO:0000313" key="1">
    <source>
        <dbReference type="EMBL" id="KIL56731.1"/>
    </source>
</evidence>
<dbReference type="Proteomes" id="UP000054549">
    <property type="component" value="Unassembled WGS sequence"/>
</dbReference>
<organism evidence="1 2">
    <name type="scientific">Amanita muscaria (strain Koide BX008)</name>
    <dbReference type="NCBI Taxonomy" id="946122"/>
    <lineage>
        <taxon>Eukaryota</taxon>
        <taxon>Fungi</taxon>
        <taxon>Dikarya</taxon>
        <taxon>Basidiomycota</taxon>
        <taxon>Agaricomycotina</taxon>
        <taxon>Agaricomycetes</taxon>
        <taxon>Agaricomycetidae</taxon>
        <taxon>Agaricales</taxon>
        <taxon>Pluteineae</taxon>
        <taxon>Amanitaceae</taxon>
        <taxon>Amanita</taxon>
    </lineage>
</organism>
<dbReference type="AlphaFoldDB" id="A0A0C2WJ86"/>
<sequence length="57" mass="6395">MVGRLTLSSKAINPQLDNKQDTIPSSKTFFTGYQCRLSRLYLVPLQQEPVAGKQLLT</sequence>
<gene>
    <name evidence="1" type="ORF">M378DRAFT_172430</name>
</gene>
<accession>A0A0C2WJ86</accession>